<dbReference type="VEuPathDB" id="FungiDB:H257_08440"/>
<sequence>MNMPWLHHAKAAATDFVRELWSTDGLLNYLTAKTYFLIVALYQVPSAETWRLQLRELATVERNVNITHGAVNSIGSSVSMCLLPAATPIQERIASDRSEVAHAVSSSLNAVRRVRLARSAFLIELVRTKDIRTNKVLSTSLETKMHRLLRALEQVPSTDSWTHQLEELALDDQCAYDTQAHSVHGIASVTSHLVDAPIPTPNPSEVATAALGKHSDGHDQEDLGVAPTEVVDDDEGDVQHATTDEADLLKTFPVRHRYAAINSTVVGYKSVPFHGEDVRLWRQQRLAHVLPTVAENTVGPSDQLGKRFHSRSKTSPKATADDTDDDTADKTPDFWGEVLNPSSWPHISPPTTPPPSNVATAVFGEHSDGHDQEDLGFAPTAVFGEHSDGHDQEDLGVAPTEVVDDDEGDVQHATTDEADLLKTFPVRHRYAAINSTVVGYKSVPFHGEDVRLWRQQRLAHVLPTVAEITVGPSDQLGKRFHSRSKTSPKATADDTDDDKADKTPDFWGEVLNPSSWPHISPPTTPPPSNVATAVFGEHSDGHDQEDLGFSPTAVFVLNPSSWPHISPPTTPPLSNVATAVFGEHSDGHDQEDLGFSPTAVFGEHSDGHDQEDLGVAPTEVVDDDEGDVQHATTDEADLLKTFPVRHRYAAINSTVVGYKSVPFHGEDVRLWRQQRLAHVLPTVAENTVGPSDQLGKRFHSRSKTSPKATADDTDDDTADKTPDFWGEVLNPSSWPHISPPTTPPPSNVATAVFGEHSDGHDQEDLGFAPTAVFGEHSDGHDQEDLGVAPTEVVDDDEGDVQHATTDEADLLKTFPVRHRYAAINSTVVGYKSVPFHGEDVRLWRQQRLAHVLPTVAEITVGPSDQLGKRFHSRSKTSPKATADDTDDDTADKTPDFWGEVLNPSSWPHISPPTAPPHSNLA</sequence>
<evidence type="ECO:0000256" key="1">
    <source>
        <dbReference type="SAM" id="MobiDB-lite"/>
    </source>
</evidence>
<name>W4GGU8_APHAT</name>
<feature type="region of interest" description="Disordered" evidence="1">
    <location>
        <begin position="296"/>
        <end position="373"/>
    </location>
</feature>
<dbReference type="GeneID" id="20810436"/>
<feature type="region of interest" description="Disordered" evidence="1">
    <location>
        <begin position="863"/>
        <end position="921"/>
    </location>
</feature>
<dbReference type="RefSeq" id="XP_009832611.1">
    <property type="nucleotide sequence ID" value="XM_009834309.1"/>
</dbReference>
<gene>
    <name evidence="2" type="ORF">H257_08440</name>
</gene>
<reference evidence="2" key="1">
    <citation type="submission" date="2013-12" db="EMBL/GenBank/DDBJ databases">
        <title>The Genome Sequence of Aphanomyces astaci APO3.</title>
        <authorList>
            <consortium name="The Broad Institute Genomics Platform"/>
            <person name="Russ C."/>
            <person name="Tyler B."/>
            <person name="van West P."/>
            <person name="Dieguez-Uribeondo J."/>
            <person name="Young S.K."/>
            <person name="Zeng Q."/>
            <person name="Gargeya S."/>
            <person name="Fitzgerald M."/>
            <person name="Abouelleil A."/>
            <person name="Alvarado L."/>
            <person name="Chapman S.B."/>
            <person name="Gainer-Dewar J."/>
            <person name="Goldberg J."/>
            <person name="Griggs A."/>
            <person name="Gujja S."/>
            <person name="Hansen M."/>
            <person name="Howarth C."/>
            <person name="Imamovic A."/>
            <person name="Ireland A."/>
            <person name="Larimer J."/>
            <person name="McCowan C."/>
            <person name="Murphy C."/>
            <person name="Pearson M."/>
            <person name="Poon T.W."/>
            <person name="Priest M."/>
            <person name="Roberts A."/>
            <person name="Saif S."/>
            <person name="Shea T."/>
            <person name="Sykes S."/>
            <person name="Wortman J."/>
            <person name="Nusbaum C."/>
            <person name="Birren B."/>
        </authorList>
    </citation>
    <scope>NUCLEOTIDE SEQUENCE [LARGE SCALE GENOMIC DNA]</scope>
    <source>
        <strain evidence="2">APO3</strain>
    </source>
</reference>
<feature type="compositionally biased region" description="Pro residues" evidence="1">
    <location>
        <begin position="737"/>
        <end position="746"/>
    </location>
</feature>
<organism evidence="2">
    <name type="scientific">Aphanomyces astaci</name>
    <name type="common">Crayfish plague agent</name>
    <dbReference type="NCBI Taxonomy" id="112090"/>
    <lineage>
        <taxon>Eukaryota</taxon>
        <taxon>Sar</taxon>
        <taxon>Stramenopiles</taxon>
        <taxon>Oomycota</taxon>
        <taxon>Saprolegniomycetes</taxon>
        <taxon>Saprolegniales</taxon>
        <taxon>Verrucalvaceae</taxon>
        <taxon>Aphanomyces</taxon>
    </lineage>
</organism>
<accession>W4GGU8</accession>
<proteinExistence type="predicted"/>
<feature type="region of interest" description="Disordered" evidence="1">
    <location>
        <begin position="686"/>
        <end position="763"/>
    </location>
</feature>
<dbReference type="AlphaFoldDB" id="W4GGU8"/>
<feature type="region of interest" description="Disordered" evidence="1">
    <location>
        <begin position="473"/>
        <end position="506"/>
    </location>
</feature>
<dbReference type="EMBL" id="KI913131">
    <property type="protein sequence ID" value="ETV78274.1"/>
    <property type="molecule type" value="Genomic_DNA"/>
</dbReference>
<feature type="compositionally biased region" description="Pro residues" evidence="1">
    <location>
        <begin position="347"/>
        <end position="356"/>
    </location>
</feature>
<protein>
    <submittedName>
        <fullName evidence="2">Uncharacterized protein</fullName>
    </submittedName>
</protein>
<evidence type="ECO:0000313" key="2">
    <source>
        <dbReference type="EMBL" id="ETV78274.1"/>
    </source>
</evidence>